<keyword evidence="2" id="KW-1185">Reference proteome</keyword>
<organism evidence="1 2">
    <name type="scientific">Leadbetterella byssophila (strain DSM 17132 / JCM 16389 / KACC 11308 / NBRC 106382 / 4M15)</name>
    <dbReference type="NCBI Taxonomy" id="649349"/>
    <lineage>
        <taxon>Bacteria</taxon>
        <taxon>Pseudomonadati</taxon>
        <taxon>Bacteroidota</taxon>
        <taxon>Cytophagia</taxon>
        <taxon>Cytophagales</taxon>
        <taxon>Leadbetterellaceae</taxon>
        <taxon>Leadbetterella</taxon>
    </lineage>
</organism>
<dbReference type="RefSeq" id="WP_013409117.1">
    <property type="nucleotide sequence ID" value="NC_014655.1"/>
</dbReference>
<dbReference type="Proteomes" id="UP000007435">
    <property type="component" value="Chromosome"/>
</dbReference>
<reference key="1">
    <citation type="submission" date="2010-11" db="EMBL/GenBank/DDBJ databases">
        <title>The complete genome of Leadbetterella byssophila DSM 17132.</title>
        <authorList>
            <consortium name="US DOE Joint Genome Institute (JGI-PGF)"/>
            <person name="Lucas S."/>
            <person name="Copeland A."/>
            <person name="Lapidus A."/>
            <person name="Glavina del Rio T."/>
            <person name="Dalin E."/>
            <person name="Tice H."/>
            <person name="Bruce D."/>
            <person name="Goodwin L."/>
            <person name="Pitluck S."/>
            <person name="Kyrpides N."/>
            <person name="Mavromatis K."/>
            <person name="Ivanova N."/>
            <person name="Teshima H."/>
            <person name="Brettin T."/>
            <person name="Detter J.C."/>
            <person name="Han C."/>
            <person name="Tapia R."/>
            <person name="Land M."/>
            <person name="Hauser L."/>
            <person name="Markowitz V."/>
            <person name="Cheng J.-F."/>
            <person name="Hugenholtz P."/>
            <person name="Woyke T."/>
            <person name="Wu D."/>
            <person name="Tindall B."/>
            <person name="Pomrenke H.G."/>
            <person name="Brambilla E."/>
            <person name="Klenk H.-P."/>
            <person name="Eisen J.A."/>
        </authorList>
    </citation>
    <scope>NUCLEOTIDE SEQUENCE [LARGE SCALE GENOMIC DNA]</scope>
    <source>
        <strain>DSM 17132</strain>
    </source>
</reference>
<dbReference type="HOGENOM" id="CLU_1747345_0_0_10"/>
<dbReference type="AlphaFoldDB" id="E4RX37"/>
<sequence>MKKLNILDHYLKGILIISISAVFIKCDSTDLVEPISGDKCYEGEAIHAFCPSFLVVNVRNGNIGQKWTFNGKRYNNALLIKNAGRSDASTDTNSITPSSKVYFQVDVDATNNNENCQIIAPCLQWAEERSSPAKSVCVKFISNQKCNSI</sequence>
<reference evidence="1 2" key="2">
    <citation type="journal article" date="2011" name="Stand. Genomic Sci.">
        <title>Complete genome sequence of Leadbetterella byssophila type strain (4M15).</title>
        <authorList>
            <person name="Abt B."/>
            <person name="Teshima H."/>
            <person name="Lucas S."/>
            <person name="Lapidus A."/>
            <person name="Del Rio T.G."/>
            <person name="Nolan M."/>
            <person name="Tice H."/>
            <person name="Cheng J.F."/>
            <person name="Pitluck S."/>
            <person name="Liolios K."/>
            <person name="Pagani I."/>
            <person name="Ivanova N."/>
            <person name="Mavromatis K."/>
            <person name="Pati A."/>
            <person name="Tapia R."/>
            <person name="Han C."/>
            <person name="Goodwin L."/>
            <person name="Chen A."/>
            <person name="Palaniappan K."/>
            <person name="Land M."/>
            <person name="Hauser L."/>
            <person name="Chang Y.J."/>
            <person name="Jeffries C.D."/>
            <person name="Rohde M."/>
            <person name="Goker M."/>
            <person name="Tindall B.J."/>
            <person name="Detter J.C."/>
            <person name="Woyke T."/>
            <person name="Bristow J."/>
            <person name="Eisen J.A."/>
            <person name="Markowitz V."/>
            <person name="Hugenholtz P."/>
            <person name="Klenk H.P."/>
            <person name="Kyrpides N.C."/>
        </authorList>
    </citation>
    <scope>NUCLEOTIDE SEQUENCE [LARGE SCALE GENOMIC DNA]</scope>
    <source>
        <strain evidence="2">DSM 17132 / JCM 16389 / KACC 11308 / NBRC 106382 / 4M15</strain>
    </source>
</reference>
<dbReference type="KEGG" id="lby:Lbys_2403"/>
<proteinExistence type="predicted"/>
<name>E4RX37_LEAB4</name>
<protein>
    <submittedName>
        <fullName evidence="1">Uncharacterized protein</fullName>
    </submittedName>
</protein>
<dbReference type="EMBL" id="CP002305">
    <property type="protein sequence ID" value="ADQ18076.1"/>
    <property type="molecule type" value="Genomic_DNA"/>
</dbReference>
<evidence type="ECO:0000313" key="2">
    <source>
        <dbReference type="Proteomes" id="UP000007435"/>
    </source>
</evidence>
<accession>E4RX37</accession>
<gene>
    <name evidence="1" type="ordered locus">Lbys_2403</name>
</gene>
<evidence type="ECO:0000313" key="1">
    <source>
        <dbReference type="EMBL" id="ADQ18076.1"/>
    </source>
</evidence>